<dbReference type="PANTHER" id="PTHR45436:SF1">
    <property type="entry name" value="SENSOR PROTEIN QSEC"/>
    <property type="match status" value="1"/>
</dbReference>
<dbReference type="InterPro" id="IPR004358">
    <property type="entry name" value="Sig_transdc_His_kin-like_C"/>
</dbReference>
<dbReference type="GO" id="GO:0016301">
    <property type="term" value="F:kinase activity"/>
    <property type="evidence" value="ECO:0007669"/>
    <property type="project" value="UniProtKB-KW"/>
</dbReference>
<feature type="transmembrane region" description="Helical" evidence="10">
    <location>
        <begin position="12"/>
        <end position="31"/>
    </location>
</feature>
<gene>
    <name evidence="12" type="ORF">K9B37_22650</name>
</gene>
<accession>A0ABS7VU15</accession>
<evidence type="ECO:0000313" key="13">
    <source>
        <dbReference type="Proteomes" id="UP000704176"/>
    </source>
</evidence>
<keyword evidence="7 12" id="KW-0418">Kinase</keyword>
<dbReference type="PANTHER" id="PTHR45436">
    <property type="entry name" value="SENSOR HISTIDINE KINASE YKOH"/>
    <property type="match status" value="1"/>
</dbReference>
<dbReference type="SUPFAM" id="SSF47384">
    <property type="entry name" value="Homodimeric domain of signal transducing histidine kinase"/>
    <property type="match status" value="1"/>
</dbReference>
<dbReference type="PROSITE" id="PS50109">
    <property type="entry name" value="HIS_KIN"/>
    <property type="match status" value="1"/>
</dbReference>
<reference evidence="12 13" key="1">
    <citation type="submission" date="2021-09" db="EMBL/GenBank/DDBJ databases">
        <title>The complete genome sequence of a new microorganism.</title>
        <authorList>
            <person name="Zi Z."/>
        </authorList>
    </citation>
    <scope>NUCLEOTIDE SEQUENCE [LARGE SCALE GENOMIC DNA]</scope>
    <source>
        <strain evidence="12 13">WGZ8</strain>
    </source>
</reference>
<proteinExistence type="predicted"/>
<dbReference type="InterPro" id="IPR050428">
    <property type="entry name" value="TCS_sensor_his_kinase"/>
</dbReference>
<evidence type="ECO:0000256" key="10">
    <source>
        <dbReference type="SAM" id="Phobius"/>
    </source>
</evidence>
<dbReference type="InterPro" id="IPR036097">
    <property type="entry name" value="HisK_dim/P_sf"/>
</dbReference>
<keyword evidence="8 10" id="KW-1133">Transmembrane helix</keyword>
<evidence type="ECO:0000256" key="7">
    <source>
        <dbReference type="ARBA" id="ARBA00022777"/>
    </source>
</evidence>
<keyword evidence="5" id="KW-0808">Transferase</keyword>
<protein>
    <recommendedName>
        <fullName evidence="3">histidine kinase</fullName>
        <ecNumber evidence="3">2.7.13.3</ecNumber>
    </recommendedName>
</protein>
<dbReference type="InterPro" id="IPR005467">
    <property type="entry name" value="His_kinase_dom"/>
</dbReference>
<comment type="caution">
    <text evidence="12">The sequence shown here is derived from an EMBL/GenBank/DDBJ whole genome shotgun (WGS) entry which is preliminary data.</text>
</comment>
<keyword evidence="6 10" id="KW-0812">Transmembrane</keyword>
<dbReference type="PRINTS" id="PR00344">
    <property type="entry name" value="BCTRLSENSOR"/>
</dbReference>
<dbReference type="EMBL" id="JAIRBM010000026">
    <property type="protein sequence ID" value="MBZ6079061.1"/>
    <property type="molecule type" value="Genomic_DNA"/>
</dbReference>
<feature type="domain" description="Histidine kinase" evidence="11">
    <location>
        <begin position="245"/>
        <end position="459"/>
    </location>
</feature>
<dbReference type="InterPro" id="IPR013727">
    <property type="entry name" value="2CSK_N"/>
</dbReference>
<dbReference type="CDD" id="cd00082">
    <property type="entry name" value="HisKA"/>
    <property type="match status" value="1"/>
</dbReference>
<dbReference type="SMART" id="SM00388">
    <property type="entry name" value="HisKA"/>
    <property type="match status" value="1"/>
</dbReference>
<dbReference type="Pfam" id="PF08521">
    <property type="entry name" value="2CSK_N"/>
    <property type="match status" value="1"/>
</dbReference>
<dbReference type="InterPro" id="IPR036890">
    <property type="entry name" value="HATPase_C_sf"/>
</dbReference>
<keyword evidence="13" id="KW-1185">Reference proteome</keyword>
<evidence type="ECO:0000256" key="9">
    <source>
        <dbReference type="ARBA" id="ARBA00023136"/>
    </source>
</evidence>
<keyword evidence="4" id="KW-0597">Phosphoprotein</keyword>
<dbReference type="Gene3D" id="1.10.287.130">
    <property type="match status" value="1"/>
</dbReference>
<keyword evidence="9 10" id="KW-0472">Membrane</keyword>
<evidence type="ECO:0000256" key="3">
    <source>
        <dbReference type="ARBA" id="ARBA00012438"/>
    </source>
</evidence>
<evidence type="ECO:0000259" key="11">
    <source>
        <dbReference type="PROSITE" id="PS50109"/>
    </source>
</evidence>
<comment type="catalytic activity">
    <reaction evidence="1">
        <text>ATP + protein L-histidine = ADP + protein N-phospho-L-histidine.</text>
        <dbReference type="EC" id="2.7.13.3"/>
    </reaction>
</comment>
<evidence type="ECO:0000256" key="1">
    <source>
        <dbReference type="ARBA" id="ARBA00000085"/>
    </source>
</evidence>
<name>A0ABS7VU15_9HYPH</name>
<dbReference type="EC" id="2.7.13.3" evidence="3"/>
<comment type="subcellular location">
    <subcellularLocation>
        <location evidence="2">Membrane</location>
    </subcellularLocation>
</comment>
<dbReference type="CDD" id="cd00075">
    <property type="entry name" value="HATPase"/>
    <property type="match status" value="1"/>
</dbReference>
<evidence type="ECO:0000313" key="12">
    <source>
        <dbReference type="EMBL" id="MBZ6079061.1"/>
    </source>
</evidence>
<evidence type="ECO:0000256" key="8">
    <source>
        <dbReference type="ARBA" id="ARBA00022989"/>
    </source>
</evidence>
<dbReference type="InterPro" id="IPR003594">
    <property type="entry name" value="HATPase_dom"/>
</dbReference>
<evidence type="ECO:0000256" key="2">
    <source>
        <dbReference type="ARBA" id="ARBA00004370"/>
    </source>
</evidence>
<dbReference type="Pfam" id="PF02518">
    <property type="entry name" value="HATPase_c"/>
    <property type="match status" value="1"/>
</dbReference>
<evidence type="ECO:0000256" key="4">
    <source>
        <dbReference type="ARBA" id="ARBA00022553"/>
    </source>
</evidence>
<evidence type="ECO:0000256" key="5">
    <source>
        <dbReference type="ARBA" id="ARBA00022679"/>
    </source>
</evidence>
<organism evidence="12 13">
    <name type="scientific">Microvirga puerhi</name>
    <dbReference type="NCBI Taxonomy" id="2876078"/>
    <lineage>
        <taxon>Bacteria</taxon>
        <taxon>Pseudomonadati</taxon>
        <taxon>Pseudomonadota</taxon>
        <taxon>Alphaproteobacteria</taxon>
        <taxon>Hyphomicrobiales</taxon>
        <taxon>Methylobacteriaceae</taxon>
        <taxon>Microvirga</taxon>
    </lineage>
</organism>
<sequence>MTVRTSLRAQLLAWILGPLTLLLGVNLWISFSSAKITAGLVQDTALLASARSIAEQISERDGTIEVLIPPSAIERFSSSDRDRVVYRVLGPAGDLLAGYPDVPSPPKPIRALEAQWYDSRFRSLPIRAVALGQPLTGGEAQPATVIVGQTLQSRSRMEHDLWLRTAWQQALLVATAGILALIGLARGLRPLLRWRDAVRAQDPRSLSRFDSDAVQSELKPLVLALNAAIGRIEEQIKQRRQFIADAAHQLRTPLALLRTQAAVGRKTAKVAEKDETLDAIATTSAEMTRLTNQLLTLARAGSVSTITHRTMVDLANVLRAVLTAEAQRAITGGLELSFESVAEPALVWGNQRLLTELVTNLVDNALRYTPAGGAIVVSVTKGHQTVCLTVADTGPGIPQRERERVFERFYRTPGVSVEGSGLGLAIARAIVEAHRGQIMLKDPADGPGLVVEVQLPAVELVN</sequence>
<dbReference type="InterPro" id="IPR003661">
    <property type="entry name" value="HisK_dim/P_dom"/>
</dbReference>
<dbReference type="Gene3D" id="3.30.565.10">
    <property type="entry name" value="Histidine kinase-like ATPase, C-terminal domain"/>
    <property type="match status" value="1"/>
</dbReference>
<evidence type="ECO:0000256" key="6">
    <source>
        <dbReference type="ARBA" id="ARBA00022692"/>
    </source>
</evidence>
<dbReference type="SMART" id="SM00387">
    <property type="entry name" value="HATPase_c"/>
    <property type="match status" value="1"/>
</dbReference>
<dbReference type="RefSeq" id="WP_224315806.1">
    <property type="nucleotide sequence ID" value="NZ_JAIRBM010000026.1"/>
</dbReference>
<dbReference type="Pfam" id="PF00512">
    <property type="entry name" value="HisKA"/>
    <property type="match status" value="1"/>
</dbReference>
<dbReference type="Proteomes" id="UP000704176">
    <property type="component" value="Unassembled WGS sequence"/>
</dbReference>
<dbReference type="SUPFAM" id="SSF55874">
    <property type="entry name" value="ATPase domain of HSP90 chaperone/DNA topoisomerase II/histidine kinase"/>
    <property type="match status" value="1"/>
</dbReference>